<evidence type="ECO:0000313" key="3">
    <source>
        <dbReference type="Proteomes" id="UP001187192"/>
    </source>
</evidence>
<evidence type="ECO:0000256" key="1">
    <source>
        <dbReference type="SAM" id="MobiDB-lite"/>
    </source>
</evidence>
<evidence type="ECO:0000313" key="2">
    <source>
        <dbReference type="EMBL" id="GMN63885.1"/>
    </source>
</evidence>
<feature type="compositionally biased region" description="Basic and acidic residues" evidence="1">
    <location>
        <begin position="1"/>
        <end position="11"/>
    </location>
</feature>
<organism evidence="2 3">
    <name type="scientific">Ficus carica</name>
    <name type="common">Common fig</name>
    <dbReference type="NCBI Taxonomy" id="3494"/>
    <lineage>
        <taxon>Eukaryota</taxon>
        <taxon>Viridiplantae</taxon>
        <taxon>Streptophyta</taxon>
        <taxon>Embryophyta</taxon>
        <taxon>Tracheophyta</taxon>
        <taxon>Spermatophyta</taxon>
        <taxon>Magnoliopsida</taxon>
        <taxon>eudicotyledons</taxon>
        <taxon>Gunneridae</taxon>
        <taxon>Pentapetalae</taxon>
        <taxon>rosids</taxon>
        <taxon>fabids</taxon>
        <taxon>Rosales</taxon>
        <taxon>Moraceae</taxon>
        <taxon>Ficeae</taxon>
        <taxon>Ficus</taxon>
    </lineage>
</organism>
<reference evidence="2" key="1">
    <citation type="submission" date="2023-07" db="EMBL/GenBank/DDBJ databases">
        <title>draft genome sequence of fig (Ficus carica).</title>
        <authorList>
            <person name="Takahashi T."/>
            <person name="Nishimura K."/>
        </authorList>
    </citation>
    <scope>NUCLEOTIDE SEQUENCE</scope>
</reference>
<proteinExistence type="predicted"/>
<name>A0AA88DXN5_FICCA</name>
<comment type="caution">
    <text evidence="2">The sequence shown here is derived from an EMBL/GenBank/DDBJ whole genome shotgun (WGS) entry which is preliminary data.</text>
</comment>
<dbReference type="EMBL" id="BTGU01000161">
    <property type="protein sequence ID" value="GMN63885.1"/>
    <property type="molecule type" value="Genomic_DNA"/>
</dbReference>
<feature type="compositionally biased region" description="Acidic residues" evidence="1">
    <location>
        <begin position="21"/>
        <end position="32"/>
    </location>
</feature>
<dbReference type="Proteomes" id="UP001187192">
    <property type="component" value="Unassembled WGS sequence"/>
</dbReference>
<sequence length="279" mass="31808">MDKTRGMRPLEEDVDVPANIDMEESNAEDDEMASVLRRSREEHEYLQMRRGTESSNEAFEKNRPATVSGVGALSIPLIARLSRAPHRISTKSLLRTTNPLSILIVDDLALIRCRYRFPNEVQLRLPFLNRRADTLAIPQLMSNEMRVFLGLIVVVNEAGVELTVNDFLALYYSYSQDWYFFMLVNEKSLGALADVFFPLWGPFRSINETLQNSVVHRATIRQRGFDHRISIEHAGAHGAKKVEAHWTRGNDGMDSWDISVCYRNAIVMSQQSCSSEELT</sequence>
<dbReference type="AlphaFoldDB" id="A0AA88DXN5"/>
<protein>
    <submittedName>
        <fullName evidence="2">Uncharacterized protein</fullName>
    </submittedName>
</protein>
<feature type="region of interest" description="Disordered" evidence="1">
    <location>
        <begin position="1"/>
        <end position="35"/>
    </location>
</feature>
<keyword evidence="3" id="KW-1185">Reference proteome</keyword>
<gene>
    <name evidence="2" type="ORF">TIFTF001_032955</name>
</gene>
<accession>A0AA88DXN5</accession>